<name>A0A1E3LV80_9SPHN</name>
<comment type="caution">
    <text evidence="1">The sequence shown here is derived from an EMBL/GenBank/DDBJ whole genome shotgun (WGS) entry which is preliminary data.</text>
</comment>
<evidence type="ECO:0000313" key="2">
    <source>
        <dbReference type="Proteomes" id="UP000094487"/>
    </source>
</evidence>
<dbReference type="AlphaFoldDB" id="A0A1E3LV80"/>
<protein>
    <submittedName>
        <fullName evidence="1">Uncharacterized protein</fullName>
    </submittedName>
</protein>
<reference evidence="1 2" key="1">
    <citation type="submission" date="2016-08" db="EMBL/GenBank/DDBJ databases">
        <title>Draft genome of the agarase producing Sphingomonas sp. MCT13.</title>
        <authorList>
            <person name="D'Andrea M.M."/>
            <person name="Rossolini G.M."/>
            <person name="Thaller M.C."/>
        </authorList>
    </citation>
    <scope>NUCLEOTIDE SEQUENCE [LARGE SCALE GENOMIC DNA]</scope>
    <source>
        <strain evidence="1 2">MCT13</strain>
    </source>
</reference>
<dbReference type="STRING" id="1888892.BFL28_18870"/>
<keyword evidence="2" id="KW-1185">Reference proteome</keyword>
<dbReference type="Proteomes" id="UP000094487">
    <property type="component" value="Unassembled WGS sequence"/>
</dbReference>
<evidence type="ECO:0000313" key="1">
    <source>
        <dbReference type="EMBL" id="ODP37065.1"/>
    </source>
</evidence>
<sequence length="170" mass="17603">MVAAYDKAAGMSFSRTGAIYPFVENSSIHGILVGVSSGGRIRLPTGDIVWRVDDRPFRTLRAADNPPGAAGTVASPDDPAMKQLIEQQMKLVAAATATSTVAAGALATEMLQEMLGGKGLVYRAAAASVSYGLPDGQRGAVGQYTKDGLRPYPLDASFREGLAACGIAVE</sequence>
<organism evidence="1 2">
    <name type="scientific">Sphingomonas turrisvirgatae</name>
    <dbReference type="NCBI Taxonomy" id="1888892"/>
    <lineage>
        <taxon>Bacteria</taxon>
        <taxon>Pseudomonadati</taxon>
        <taxon>Pseudomonadota</taxon>
        <taxon>Alphaproteobacteria</taxon>
        <taxon>Sphingomonadales</taxon>
        <taxon>Sphingomonadaceae</taxon>
        <taxon>Sphingomonas</taxon>
    </lineage>
</organism>
<gene>
    <name evidence="1" type="ORF">BFL28_18870</name>
</gene>
<dbReference type="EMBL" id="MDDS01000038">
    <property type="protein sequence ID" value="ODP37065.1"/>
    <property type="molecule type" value="Genomic_DNA"/>
</dbReference>
<accession>A0A1E3LV80</accession>
<proteinExistence type="predicted"/>